<name>A0ABV0KH61_9CYAN</name>
<keyword evidence="7 13" id="KW-1133">Transmembrane helix</keyword>
<dbReference type="PRINTS" id="PR00075">
    <property type="entry name" value="FACDDSATRASE"/>
</dbReference>
<keyword evidence="8" id="KW-0560">Oxidoreductase</keyword>
<keyword evidence="16" id="KW-1185">Reference proteome</keyword>
<evidence type="ECO:0000313" key="15">
    <source>
        <dbReference type="EMBL" id="MEP1058572.1"/>
    </source>
</evidence>
<evidence type="ECO:0000256" key="2">
    <source>
        <dbReference type="ARBA" id="ARBA00004141"/>
    </source>
</evidence>
<organism evidence="15 16">
    <name type="scientific">Stenomitos frigidus AS-A4</name>
    <dbReference type="NCBI Taxonomy" id="2933935"/>
    <lineage>
        <taxon>Bacteria</taxon>
        <taxon>Bacillati</taxon>
        <taxon>Cyanobacteriota</taxon>
        <taxon>Cyanophyceae</taxon>
        <taxon>Leptolyngbyales</taxon>
        <taxon>Leptolyngbyaceae</taxon>
        <taxon>Stenomitos</taxon>
    </lineage>
</organism>
<evidence type="ECO:0000256" key="5">
    <source>
        <dbReference type="ARBA" id="ARBA00022692"/>
    </source>
</evidence>
<evidence type="ECO:0000256" key="1">
    <source>
        <dbReference type="ARBA" id="ARBA00001954"/>
    </source>
</evidence>
<dbReference type="PANTHER" id="PTHR11351:SF31">
    <property type="entry name" value="DESATURASE 1, ISOFORM A-RELATED"/>
    <property type="match status" value="1"/>
</dbReference>
<evidence type="ECO:0000256" key="6">
    <source>
        <dbReference type="ARBA" id="ARBA00022832"/>
    </source>
</evidence>
<dbReference type="CDD" id="cd03505">
    <property type="entry name" value="Delta9-FADS-like"/>
    <property type="match status" value="1"/>
</dbReference>
<evidence type="ECO:0000256" key="9">
    <source>
        <dbReference type="ARBA" id="ARBA00023004"/>
    </source>
</evidence>
<evidence type="ECO:0000256" key="12">
    <source>
        <dbReference type="ARBA" id="ARBA00023160"/>
    </source>
</evidence>
<accession>A0ABV0KH61</accession>
<evidence type="ECO:0000256" key="10">
    <source>
        <dbReference type="ARBA" id="ARBA00023098"/>
    </source>
</evidence>
<evidence type="ECO:0000259" key="14">
    <source>
        <dbReference type="Pfam" id="PF00487"/>
    </source>
</evidence>
<dbReference type="EMBL" id="JAMPLM010000005">
    <property type="protein sequence ID" value="MEP1058572.1"/>
    <property type="molecule type" value="Genomic_DNA"/>
</dbReference>
<evidence type="ECO:0000256" key="3">
    <source>
        <dbReference type="ARBA" id="ARBA00008749"/>
    </source>
</evidence>
<keyword evidence="9" id="KW-0408">Iron</keyword>
<evidence type="ECO:0000256" key="7">
    <source>
        <dbReference type="ARBA" id="ARBA00022989"/>
    </source>
</evidence>
<feature type="transmembrane region" description="Helical" evidence="13">
    <location>
        <begin position="38"/>
        <end position="60"/>
    </location>
</feature>
<evidence type="ECO:0000256" key="13">
    <source>
        <dbReference type="SAM" id="Phobius"/>
    </source>
</evidence>
<feature type="domain" description="Fatty acid desaturase" evidence="14">
    <location>
        <begin position="36"/>
        <end position="234"/>
    </location>
</feature>
<dbReference type="InterPro" id="IPR005804">
    <property type="entry name" value="FA_desaturase_dom"/>
</dbReference>
<protein>
    <submittedName>
        <fullName evidence="15">Acyl-CoA desaturase</fullName>
    </submittedName>
</protein>
<comment type="caution">
    <text evidence="15">The sequence shown here is derived from an EMBL/GenBank/DDBJ whole genome shotgun (WGS) entry which is preliminary data.</text>
</comment>
<evidence type="ECO:0000256" key="11">
    <source>
        <dbReference type="ARBA" id="ARBA00023136"/>
    </source>
</evidence>
<dbReference type="PANTHER" id="PTHR11351">
    <property type="entry name" value="ACYL-COA DESATURASE"/>
    <property type="match status" value="1"/>
</dbReference>
<comment type="cofactor">
    <cofactor evidence="1">
        <name>Fe(2+)</name>
        <dbReference type="ChEBI" id="CHEBI:29033"/>
    </cofactor>
</comment>
<comment type="subcellular location">
    <subcellularLocation>
        <location evidence="2">Membrane</location>
        <topology evidence="2">Multi-pass membrane protein</topology>
    </subcellularLocation>
</comment>
<keyword evidence="12" id="KW-0275">Fatty acid biosynthesis</keyword>
<evidence type="ECO:0000256" key="8">
    <source>
        <dbReference type="ARBA" id="ARBA00023002"/>
    </source>
</evidence>
<proteinExistence type="inferred from homology"/>
<reference evidence="15 16" key="1">
    <citation type="submission" date="2022-04" db="EMBL/GenBank/DDBJ databases">
        <title>Positive selection, recombination, and allopatry shape intraspecific diversity of widespread and dominant cyanobacteria.</title>
        <authorList>
            <person name="Wei J."/>
            <person name="Shu W."/>
            <person name="Hu C."/>
        </authorList>
    </citation>
    <scope>NUCLEOTIDE SEQUENCE [LARGE SCALE GENOMIC DNA]</scope>
    <source>
        <strain evidence="15 16">AS-A4</strain>
    </source>
</reference>
<dbReference type="InterPro" id="IPR015876">
    <property type="entry name" value="Acyl-CoA_DS"/>
</dbReference>
<dbReference type="Proteomes" id="UP001476950">
    <property type="component" value="Unassembled WGS sequence"/>
</dbReference>
<dbReference type="Pfam" id="PF00487">
    <property type="entry name" value="FA_desaturase"/>
    <property type="match status" value="1"/>
</dbReference>
<keyword evidence="5 13" id="KW-0812">Transmembrane</keyword>
<sequence length="301" mass="33617">MKPYSQLTVVSYIIGPTLIVVSHLGALLVLFTGLSWGAIAWAVLLYVTRMFATTGIYHRLLTHKSYQAPAPVLWLGSIVAAAAGQMGPSWWKAHHTRHHQFSDQNHDPHSPYQPFKGAQGFWWSQAGWLFSSEFLPAKLPPDVESDVVMRLIDRLHFVPTLALGVLSYYLGGVEYLAAFFLSTTILFHGVASVNSLTHTVGDQPFITNDHSRNNWFVAIVALGEGWHNLHHAFQSSARHGITLQTGQVAYLPDPTFELIKLLEFFNLASKIRVPSEKELLERAKDCSYRKVALATEAETLI</sequence>
<keyword evidence="11 13" id="KW-0472">Membrane</keyword>
<keyword evidence="10" id="KW-0443">Lipid metabolism</keyword>
<evidence type="ECO:0000313" key="16">
    <source>
        <dbReference type="Proteomes" id="UP001476950"/>
    </source>
</evidence>
<feature type="transmembrane region" description="Helical" evidence="13">
    <location>
        <begin position="12"/>
        <end position="32"/>
    </location>
</feature>
<dbReference type="RefSeq" id="WP_190447908.1">
    <property type="nucleotide sequence ID" value="NZ_JAMPLM010000005.1"/>
</dbReference>
<keyword evidence="6" id="KW-0276">Fatty acid metabolism</keyword>
<comment type="similarity">
    <text evidence="3">Belongs to the fatty acid desaturase type 2 family.</text>
</comment>
<evidence type="ECO:0000256" key="4">
    <source>
        <dbReference type="ARBA" id="ARBA00022516"/>
    </source>
</evidence>
<gene>
    <name evidence="15" type="ORF">NDI38_08985</name>
</gene>
<keyword evidence="4" id="KW-0444">Lipid biosynthesis</keyword>